<dbReference type="SMART" id="SM00192">
    <property type="entry name" value="LDLa"/>
    <property type="match status" value="2"/>
</dbReference>
<feature type="compositionally biased region" description="Low complexity" evidence="12">
    <location>
        <begin position="948"/>
        <end position="958"/>
    </location>
</feature>
<protein>
    <recommendedName>
        <fullName evidence="18">Transmembrane protease serine 9</fullName>
    </recommendedName>
</protein>
<dbReference type="InterPro" id="IPR036364">
    <property type="entry name" value="SEA_dom_sf"/>
</dbReference>
<dbReference type="PANTHER" id="PTHR24252:SF26">
    <property type="entry name" value="TRANSMEMBRANE SERINE PROTEASE 9"/>
    <property type="match status" value="1"/>
</dbReference>
<keyword evidence="4 11" id="KW-0378">Hydrolase</keyword>
<feature type="disulfide bond" evidence="10">
    <location>
        <begin position="986"/>
        <end position="998"/>
    </location>
</feature>
<feature type="domain" description="Peptidase S1" evidence="15">
    <location>
        <begin position="1034"/>
        <end position="1265"/>
    </location>
</feature>
<dbReference type="EMBL" id="JANPWB010000016">
    <property type="protein sequence ID" value="KAJ1084881.1"/>
    <property type="molecule type" value="Genomic_DNA"/>
</dbReference>
<dbReference type="Gene3D" id="4.10.400.10">
    <property type="entry name" value="Low-density Lipoprotein Receptor"/>
    <property type="match status" value="2"/>
</dbReference>
<sequence>MDRARRRKRPFLVSPLAIGCPFKAESRLPPQAHLPRPGTKRASDIRLTVSVGPVGGDNTAGPARRVDRKERGILRAAPQSPAPLITRGSPSGQKRPGSRLPDRYFESMEHKDIGKEPELDIRKPRCSYLSCCKGTGFALFIGGVIVICIFLGILITYLHKQELRVNYTVELRGLQYDSSLQTDTSEYYHTLTATVQRLLKSSFSDTKLEDSYKNSTILAYRNGNYSVIFTCSLAFRQTFLSVSTSLIEGTLIQGLSTQLDHHTIPVTSHGYITSATIVDSSSLSVFPMALKLGGCPAEVYTCQNSQCVRKQNPECDGSKDCADGSDEVDCSCGSQPALQKASRIVGGSNAAPGEFPWQVSLRENNEHFCGATIVNEKWLVSAAHCFNDYQDPAVWSAILGTTTMSGTDSSSVTAMITQIIKHPLYNPDSADYDVAVLELDSPLVFNKYIQPICLPSPTYVFPDGMSCVISGWGYISEDNPIKPENLQHASVTLLNQTLCNELYRHAITNQMVCAGYLNGKVDSCQGDSGGPLACEASPGKFFLAGIVSWGVGCAEARRPGVYTRVTRVRNWILDTIASTLPTVHVSTAQTTPAPVSSKGTTAIKNPNTTSHPAWIPSTTKNKPHQSTLPAVQESKPHLWPVQTTTKSISMYKPQECGGRPGLSKPNKIVGGLDASRGEVPWQVSLKEGNRHFCGAAVIGGRWLVSAAHCFNHTKPEYVSAYIGTTSLSGTDGSTVRASIRRVIQHPFYNPATLDFDVAVLELQKTLIFSKYIQPLCLPSNIQKLPAGWKCMISGWGNVKEGNVAKPDVLQKASVGIIDQKICNILYNFSITDRMICAGFIDGKVDSCQGDSGGPLACEESPGVFVLAGIVSWGIGCAQAKKPGVYSRVSKLKDWILDTISPILSATEASLFTPKTSLPTSTTSRTTTTPTITTTKPTSTTRKTRKTTRATTTTSTSRTTTRRTTRITRTTPQTTEPVRPTQPRVPCTIFTYKCSNKACISKLNPECDGIPDCSNGSDEHNCDCGNAPSLGFNKIVGGSGASRGEWPWQVSLWLRRKEHKCGAVLIADRWLLSAAHCFDVYSDPKMWMAYLGTPFLNGIEGRVEKIYRIHKHPFYNVYTLDNDVALLELPMALGFNNVIKPICLPDATHVFREGTKCFITGWGSTKEGGLMSRQLQKGTVSIIGDQACKKFYPIQISTRMLCAGVTQGGVDSCSGDAGGPLACREPSGRWFLAGITSWGYGCARAYFPGVYTRVTAVRSWIGQNLRL</sequence>
<dbReference type="SUPFAM" id="SSF82671">
    <property type="entry name" value="SEA domain"/>
    <property type="match status" value="1"/>
</dbReference>
<keyword evidence="17" id="KW-1185">Reference proteome</keyword>
<feature type="region of interest" description="Disordered" evidence="12">
    <location>
        <begin position="915"/>
        <end position="981"/>
    </location>
</feature>
<proteinExistence type="predicted"/>
<feature type="compositionally biased region" description="Low complexity" evidence="12">
    <location>
        <begin position="966"/>
        <end position="981"/>
    </location>
</feature>
<evidence type="ECO:0000256" key="12">
    <source>
        <dbReference type="SAM" id="MobiDB-lite"/>
    </source>
</evidence>
<feature type="domain" description="Peptidase S1" evidence="15">
    <location>
        <begin position="668"/>
        <end position="900"/>
    </location>
</feature>
<dbReference type="Gene3D" id="2.40.10.10">
    <property type="entry name" value="Trypsin-like serine proteases"/>
    <property type="match status" value="4"/>
</dbReference>
<gene>
    <name evidence="16" type="ORF">NDU88_005027</name>
</gene>
<dbReference type="GO" id="GO:0006508">
    <property type="term" value="P:proteolysis"/>
    <property type="evidence" value="ECO:0007669"/>
    <property type="project" value="UniProtKB-KW"/>
</dbReference>
<dbReference type="GO" id="GO:0004252">
    <property type="term" value="F:serine-type endopeptidase activity"/>
    <property type="evidence" value="ECO:0007669"/>
    <property type="project" value="InterPro"/>
</dbReference>
<evidence type="ECO:0000256" key="10">
    <source>
        <dbReference type="PROSITE-ProRule" id="PRU00124"/>
    </source>
</evidence>
<evidence type="ECO:0000256" key="5">
    <source>
        <dbReference type="ARBA" id="ARBA00022825"/>
    </source>
</evidence>
<evidence type="ECO:0000256" key="8">
    <source>
        <dbReference type="ARBA" id="ARBA00023136"/>
    </source>
</evidence>
<dbReference type="Pfam" id="PF00089">
    <property type="entry name" value="Trypsin"/>
    <property type="match status" value="3"/>
</dbReference>
<dbReference type="AlphaFoldDB" id="A0AAV7KZH8"/>
<dbReference type="PROSITE" id="PS50240">
    <property type="entry name" value="TRYPSIN_DOM"/>
    <property type="match status" value="3"/>
</dbReference>
<evidence type="ECO:0000256" key="1">
    <source>
        <dbReference type="ARBA" id="ARBA00004606"/>
    </source>
</evidence>
<dbReference type="Pfam" id="PF00057">
    <property type="entry name" value="Ldl_recept_a"/>
    <property type="match status" value="2"/>
</dbReference>
<feature type="region of interest" description="Disordered" evidence="12">
    <location>
        <begin position="28"/>
        <end position="65"/>
    </location>
</feature>
<dbReference type="InterPro" id="IPR009003">
    <property type="entry name" value="Peptidase_S1_PA"/>
</dbReference>
<keyword evidence="3 13" id="KW-0812">Transmembrane</keyword>
<reference evidence="16" key="1">
    <citation type="journal article" date="2022" name="bioRxiv">
        <title>Sequencing and chromosome-scale assembly of the giantPleurodeles waltlgenome.</title>
        <authorList>
            <person name="Brown T."/>
            <person name="Elewa A."/>
            <person name="Iarovenko S."/>
            <person name="Subramanian E."/>
            <person name="Araus A.J."/>
            <person name="Petzold A."/>
            <person name="Susuki M."/>
            <person name="Suzuki K.-i.T."/>
            <person name="Hayashi T."/>
            <person name="Toyoda A."/>
            <person name="Oliveira C."/>
            <person name="Osipova E."/>
            <person name="Leigh N.D."/>
            <person name="Simon A."/>
            <person name="Yun M.H."/>
        </authorList>
    </citation>
    <scope>NUCLEOTIDE SEQUENCE</scope>
    <source>
        <strain evidence="16">20211129_DDA</strain>
        <tissue evidence="16">Liver</tissue>
    </source>
</reference>
<evidence type="ECO:0000256" key="6">
    <source>
        <dbReference type="ARBA" id="ARBA00022968"/>
    </source>
</evidence>
<dbReference type="SUPFAM" id="SSF57424">
    <property type="entry name" value="LDL receptor-like module"/>
    <property type="match status" value="1"/>
</dbReference>
<dbReference type="PROSITE" id="PS51257">
    <property type="entry name" value="PROKAR_LIPOPROTEIN"/>
    <property type="match status" value="1"/>
</dbReference>
<dbReference type="PRINTS" id="PR00722">
    <property type="entry name" value="CHYMOTRYPSIN"/>
</dbReference>
<evidence type="ECO:0000313" key="17">
    <source>
        <dbReference type="Proteomes" id="UP001066276"/>
    </source>
</evidence>
<keyword evidence="8 13" id="KW-0472">Membrane</keyword>
<dbReference type="InterPro" id="IPR002172">
    <property type="entry name" value="LDrepeatLR_classA_rpt"/>
</dbReference>
<keyword evidence="2 11" id="KW-0645">Protease</keyword>
<dbReference type="InterPro" id="IPR001254">
    <property type="entry name" value="Trypsin_dom"/>
</dbReference>
<evidence type="ECO:0000256" key="11">
    <source>
        <dbReference type="RuleBase" id="RU363034"/>
    </source>
</evidence>
<dbReference type="InterPro" id="IPR018114">
    <property type="entry name" value="TRYPSIN_HIS"/>
</dbReference>
<evidence type="ECO:0000313" key="16">
    <source>
        <dbReference type="EMBL" id="KAJ1084881.1"/>
    </source>
</evidence>
<dbReference type="GO" id="GO:0016020">
    <property type="term" value="C:membrane"/>
    <property type="evidence" value="ECO:0007669"/>
    <property type="project" value="UniProtKB-SubCell"/>
</dbReference>
<dbReference type="CDD" id="cd00190">
    <property type="entry name" value="Tryp_SPc"/>
    <property type="match status" value="3"/>
</dbReference>
<dbReference type="Gene3D" id="3.30.70.960">
    <property type="entry name" value="SEA domain"/>
    <property type="match status" value="1"/>
</dbReference>
<evidence type="ECO:0000256" key="3">
    <source>
        <dbReference type="ARBA" id="ARBA00022692"/>
    </source>
</evidence>
<dbReference type="PANTHER" id="PTHR24252">
    <property type="entry name" value="ACROSIN-RELATED"/>
    <property type="match status" value="1"/>
</dbReference>
<evidence type="ECO:0000256" key="2">
    <source>
        <dbReference type="ARBA" id="ARBA00022670"/>
    </source>
</evidence>
<feature type="compositionally biased region" description="Low complexity" evidence="12">
    <location>
        <begin position="915"/>
        <end position="940"/>
    </location>
</feature>
<dbReference type="Proteomes" id="UP001066276">
    <property type="component" value="Chromosome 12"/>
</dbReference>
<dbReference type="FunFam" id="2.40.10.10:FF:000003">
    <property type="entry name" value="Transmembrane serine protease 3"/>
    <property type="match status" value="3"/>
</dbReference>
<organism evidence="16 17">
    <name type="scientific">Pleurodeles waltl</name>
    <name type="common">Iberian ribbed newt</name>
    <dbReference type="NCBI Taxonomy" id="8319"/>
    <lineage>
        <taxon>Eukaryota</taxon>
        <taxon>Metazoa</taxon>
        <taxon>Chordata</taxon>
        <taxon>Craniata</taxon>
        <taxon>Vertebrata</taxon>
        <taxon>Euteleostomi</taxon>
        <taxon>Amphibia</taxon>
        <taxon>Batrachia</taxon>
        <taxon>Caudata</taxon>
        <taxon>Salamandroidea</taxon>
        <taxon>Salamandridae</taxon>
        <taxon>Pleurodelinae</taxon>
        <taxon>Pleurodeles</taxon>
    </lineage>
</organism>
<evidence type="ECO:0000256" key="13">
    <source>
        <dbReference type="SAM" id="Phobius"/>
    </source>
</evidence>
<feature type="transmembrane region" description="Helical" evidence="13">
    <location>
        <begin position="137"/>
        <end position="158"/>
    </location>
</feature>
<dbReference type="InterPro" id="IPR001314">
    <property type="entry name" value="Peptidase_S1A"/>
</dbReference>
<dbReference type="SMART" id="SM00020">
    <property type="entry name" value="Tryp_SPc"/>
    <property type="match status" value="3"/>
</dbReference>
<feature type="domain" description="Peptidase S1" evidence="15">
    <location>
        <begin position="344"/>
        <end position="577"/>
    </location>
</feature>
<dbReference type="PROSITE" id="PS00135">
    <property type="entry name" value="TRYPSIN_SER"/>
    <property type="match status" value="2"/>
</dbReference>
<dbReference type="InterPro" id="IPR043504">
    <property type="entry name" value="Peptidase_S1_PA_chymotrypsin"/>
</dbReference>
<feature type="disulfide bond" evidence="10">
    <location>
        <begin position="1006"/>
        <end position="1021"/>
    </location>
</feature>
<evidence type="ECO:0000259" key="15">
    <source>
        <dbReference type="PROSITE" id="PS50240"/>
    </source>
</evidence>
<comment type="caution">
    <text evidence="16">The sequence shown here is derived from an EMBL/GenBank/DDBJ whole genome shotgun (WGS) entry which is preliminary data.</text>
</comment>
<evidence type="ECO:0000256" key="9">
    <source>
        <dbReference type="ARBA" id="ARBA00023157"/>
    </source>
</evidence>
<dbReference type="SUPFAM" id="SSF50494">
    <property type="entry name" value="Trypsin-like serine proteases"/>
    <property type="match status" value="3"/>
</dbReference>
<feature type="domain" description="SEA" evidence="14">
    <location>
        <begin position="159"/>
        <end position="290"/>
    </location>
</feature>
<comment type="subcellular location">
    <subcellularLocation>
        <location evidence="1">Membrane</location>
        <topology evidence="1">Single-pass type II membrane protein</topology>
    </subcellularLocation>
</comment>
<accession>A0AAV7KZH8</accession>
<dbReference type="InterPro" id="IPR036055">
    <property type="entry name" value="LDL_receptor-like_sf"/>
</dbReference>
<feature type="disulfide bond" evidence="10">
    <location>
        <begin position="315"/>
        <end position="330"/>
    </location>
</feature>
<evidence type="ECO:0000256" key="7">
    <source>
        <dbReference type="ARBA" id="ARBA00022989"/>
    </source>
</evidence>
<feature type="compositionally biased region" description="Polar residues" evidence="12">
    <location>
        <begin position="590"/>
        <end position="629"/>
    </location>
</feature>
<name>A0AAV7KZH8_PLEWA</name>
<dbReference type="PROSITE" id="PS50068">
    <property type="entry name" value="LDLRA_2"/>
    <property type="match status" value="2"/>
</dbReference>
<keyword evidence="9 10" id="KW-1015">Disulfide bond</keyword>
<dbReference type="CDD" id="cd00112">
    <property type="entry name" value="LDLa"/>
    <property type="match status" value="2"/>
</dbReference>
<feature type="region of interest" description="Disordered" evidence="12">
    <location>
        <begin position="78"/>
        <end position="100"/>
    </location>
</feature>
<feature type="region of interest" description="Disordered" evidence="12">
    <location>
        <begin position="590"/>
        <end position="633"/>
    </location>
</feature>
<comment type="caution">
    <text evidence="10">Lacks conserved residue(s) required for the propagation of feature annotation.</text>
</comment>
<dbReference type="PROSITE" id="PS50024">
    <property type="entry name" value="SEA"/>
    <property type="match status" value="1"/>
</dbReference>
<evidence type="ECO:0008006" key="18">
    <source>
        <dbReference type="Google" id="ProtNLM"/>
    </source>
</evidence>
<evidence type="ECO:0000259" key="14">
    <source>
        <dbReference type="PROSITE" id="PS50024"/>
    </source>
</evidence>
<keyword evidence="7 13" id="KW-1133">Transmembrane helix</keyword>
<keyword evidence="6" id="KW-0735">Signal-anchor</keyword>
<keyword evidence="5 11" id="KW-0720">Serine protease</keyword>
<evidence type="ECO:0000256" key="4">
    <source>
        <dbReference type="ARBA" id="ARBA00022801"/>
    </source>
</evidence>
<dbReference type="PROSITE" id="PS00134">
    <property type="entry name" value="TRYPSIN_HIS"/>
    <property type="match status" value="3"/>
</dbReference>
<dbReference type="InterPro" id="IPR000082">
    <property type="entry name" value="SEA_dom"/>
</dbReference>
<feature type="disulfide bond" evidence="10">
    <location>
        <begin position="295"/>
        <end position="307"/>
    </location>
</feature>
<dbReference type="Pfam" id="PF01390">
    <property type="entry name" value="SEA"/>
    <property type="match status" value="1"/>
</dbReference>
<dbReference type="InterPro" id="IPR033116">
    <property type="entry name" value="TRYPSIN_SER"/>
</dbReference>